<sequence length="227" mass="25829">MTTAAILPGHGRSTTLPRKIVAPIAGKPLVWWTIRAALESEVIDRVYVSTDDQEVADIALENKCDVLWRTEHFIKQSATIKLDDIVAYHLRTDKIEGDPVVLLQPTSPFRTAKDIKGAMEFYRERMADCVFGAIPQGHFLWVMNATNKGPVAMYRPEARKNRQQLKDWVWENGAIYITRRAIWDKLGQRVIAGDRTFAYMMDKLHSIEIDDQDDLRIANLIAGNGHV</sequence>
<dbReference type="PANTHER" id="PTHR21485:SF3">
    <property type="entry name" value="N-ACYLNEURAMINATE CYTIDYLYLTRANSFERASE"/>
    <property type="match status" value="1"/>
</dbReference>
<accession>A0A6M3XL72</accession>
<name>A0A6M3XL72_9ZZZZ</name>
<keyword evidence="1" id="KW-0808">Transferase</keyword>
<dbReference type="GO" id="GO:0008781">
    <property type="term" value="F:N-acylneuraminate cytidylyltransferase activity"/>
    <property type="evidence" value="ECO:0007669"/>
    <property type="project" value="TreeGrafter"/>
</dbReference>
<dbReference type="Pfam" id="PF02348">
    <property type="entry name" value="CTP_transf_3"/>
    <property type="match status" value="1"/>
</dbReference>
<protein>
    <submittedName>
        <fullName evidence="1">Putative cytidylyltransferase</fullName>
    </submittedName>
</protein>
<dbReference type="EMBL" id="MT144737">
    <property type="protein sequence ID" value="QJH98506.1"/>
    <property type="molecule type" value="Genomic_DNA"/>
</dbReference>
<dbReference type="InterPro" id="IPR050793">
    <property type="entry name" value="CMP-NeuNAc_synthase"/>
</dbReference>
<dbReference type="CDD" id="cd02513">
    <property type="entry name" value="CMP-NeuAc_Synthase"/>
    <property type="match status" value="1"/>
</dbReference>
<dbReference type="AlphaFoldDB" id="A0A6M3XL72"/>
<dbReference type="PANTHER" id="PTHR21485">
    <property type="entry name" value="HAD SUPERFAMILY MEMBERS CMAS AND KDSC"/>
    <property type="match status" value="1"/>
</dbReference>
<reference evidence="1" key="1">
    <citation type="submission" date="2020-03" db="EMBL/GenBank/DDBJ databases">
        <title>The deep terrestrial virosphere.</title>
        <authorList>
            <person name="Holmfeldt K."/>
            <person name="Nilsson E."/>
            <person name="Simone D."/>
            <person name="Lopez-Fernandez M."/>
            <person name="Wu X."/>
            <person name="de Brujin I."/>
            <person name="Lundin D."/>
            <person name="Andersson A."/>
            <person name="Bertilsson S."/>
            <person name="Dopson M."/>
        </authorList>
    </citation>
    <scope>NUCLEOTIDE SEQUENCE</scope>
    <source>
        <strain evidence="1">TM448B01332</strain>
    </source>
</reference>
<dbReference type="InterPro" id="IPR003329">
    <property type="entry name" value="Cytidylyl_trans"/>
</dbReference>
<evidence type="ECO:0000313" key="1">
    <source>
        <dbReference type="EMBL" id="QJH98506.1"/>
    </source>
</evidence>
<keyword evidence="1" id="KW-0548">Nucleotidyltransferase</keyword>
<organism evidence="1">
    <name type="scientific">viral metagenome</name>
    <dbReference type="NCBI Taxonomy" id="1070528"/>
    <lineage>
        <taxon>unclassified sequences</taxon>
        <taxon>metagenomes</taxon>
        <taxon>organismal metagenomes</taxon>
    </lineage>
</organism>
<dbReference type="Gene3D" id="3.90.550.10">
    <property type="entry name" value="Spore Coat Polysaccharide Biosynthesis Protein SpsA, Chain A"/>
    <property type="match status" value="1"/>
</dbReference>
<dbReference type="InterPro" id="IPR029044">
    <property type="entry name" value="Nucleotide-diphossugar_trans"/>
</dbReference>
<dbReference type="SUPFAM" id="SSF53448">
    <property type="entry name" value="Nucleotide-diphospho-sugar transferases"/>
    <property type="match status" value="1"/>
</dbReference>
<gene>
    <name evidence="1" type="ORF">TM448B01332_0012</name>
</gene>
<proteinExistence type="predicted"/>